<evidence type="ECO:0000256" key="8">
    <source>
        <dbReference type="ARBA" id="ARBA00022723"/>
    </source>
</evidence>
<dbReference type="GO" id="GO:0008986">
    <property type="term" value="F:pyruvate, water dikinase activity"/>
    <property type="evidence" value="ECO:0007669"/>
    <property type="project" value="UniProtKB-EC"/>
</dbReference>
<evidence type="ECO:0000256" key="12">
    <source>
        <dbReference type="ARBA" id="ARBA00022842"/>
    </source>
</evidence>
<dbReference type="SUPFAM" id="SSF56059">
    <property type="entry name" value="Glutathione synthetase ATP-binding domain-like"/>
    <property type="match status" value="1"/>
</dbReference>
<keyword evidence="9" id="KW-0547">Nucleotide-binding</keyword>
<evidence type="ECO:0000256" key="9">
    <source>
        <dbReference type="ARBA" id="ARBA00022741"/>
    </source>
</evidence>
<dbReference type="PANTHER" id="PTHR43030:SF1">
    <property type="entry name" value="PHOSPHOENOLPYRUVATE SYNTHASE"/>
    <property type="match status" value="1"/>
</dbReference>
<evidence type="ECO:0000256" key="2">
    <source>
        <dbReference type="ARBA" id="ARBA00002988"/>
    </source>
</evidence>
<keyword evidence="17" id="KW-0670">Pyruvate</keyword>
<evidence type="ECO:0000256" key="13">
    <source>
        <dbReference type="ARBA" id="ARBA00033470"/>
    </source>
</evidence>
<name>A0A7V6DP86_9BACT</name>
<organism evidence="17">
    <name type="scientific">Desulfobacca acetoxidans</name>
    <dbReference type="NCBI Taxonomy" id="60893"/>
    <lineage>
        <taxon>Bacteria</taxon>
        <taxon>Pseudomonadati</taxon>
        <taxon>Thermodesulfobacteriota</taxon>
        <taxon>Desulfobaccia</taxon>
        <taxon>Desulfobaccales</taxon>
        <taxon>Desulfobaccaceae</taxon>
        <taxon>Desulfobacca</taxon>
    </lineage>
</organism>
<dbReference type="Pfam" id="PF00391">
    <property type="entry name" value="PEP-utilizers"/>
    <property type="match status" value="1"/>
</dbReference>
<dbReference type="InterPro" id="IPR008279">
    <property type="entry name" value="PEP-util_enz_mobile_dom"/>
</dbReference>
<dbReference type="GO" id="GO:0005524">
    <property type="term" value="F:ATP binding"/>
    <property type="evidence" value="ECO:0007669"/>
    <property type="project" value="UniProtKB-KW"/>
</dbReference>
<dbReference type="GO" id="GO:0046872">
    <property type="term" value="F:metal ion binding"/>
    <property type="evidence" value="ECO:0007669"/>
    <property type="project" value="UniProtKB-KW"/>
</dbReference>
<dbReference type="InterPro" id="IPR006319">
    <property type="entry name" value="PEP_synth"/>
</dbReference>
<accession>A0A7V6DP86</accession>
<evidence type="ECO:0000256" key="11">
    <source>
        <dbReference type="ARBA" id="ARBA00022840"/>
    </source>
</evidence>
<keyword evidence="10 17" id="KW-0418">Kinase</keyword>
<evidence type="ECO:0000256" key="5">
    <source>
        <dbReference type="ARBA" id="ARBA00011996"/>
    </source>
</evidence>
<comment type="pathway">
    <text evidence="3">Carbohydrate biosynthesis; gluconeogenesis.</text>
</comment>
<evidence type="ECO:0000256" key="7">
    <source>
        <dbReference type="ARBA" id="ARBA00022679"/>
    </source>
</evidence>
<dbReference type="EMBL" id="DTGR01000066">
    <property type="protein sequence ID" value="HHS28899.1"/>
    <property type="molecule type" value="Genomic_DNA"/>
</dbReference>
<comment type="similarity">
    <text evidence="4">Belongs to the PEP-utilizing enzyme family.</text>
</comment>
<evidence type="ECO:0000313" key="17">
    <source>
        <dbReference type="EMBL" id="HHS28899.1"/>
    </source>
</evidence>
<proteinExistence type="inferred from homology"/>
<feature type="domain" description="PEP-utilising enzyme mobile" evidence="15">
    <location>
        <begin position="479"/>
        <end position="548"/>
    </location>
</feature>
<comment type="caution">
    <text evidence="17">The sequence shown here is derived from an EMBL/GenBank/DDBJ whole genome shotgun (WGS) entry which is preliminary data.</text>
</comment>
<comment type="function">
    <text evidence="2">Catalyzes the phosphorylation of pyruvate to phosphoenolpyruvate.</text>
</comment>
<evidence type="ECO:0000256" key="14">
    <source>
        <dbReference type="ARBA" id="ARBA00047700"/>
    </source>
</evidence>
<comment type="catalytic activity">
    <reaction evidence="14">
        <text>pyruvate + ATP + H2O = phosphoenolpyruvate + AMP + phosphate + 2 H(+)</text>
        <dbReference type="Rhea" id="RHEA:11364"/>
        <dbReference type="ChEBI" id="CHEBI:15361"/>
        <dbReference type="ChEBI" id="CHEBI:15377"/>
        <dbReference type="ChEBI" id="CHEBI:15378"/>
        <dbReference type="ChEBI" id="CHEBI:30616"/>
        <dbReference type="ChEBI" id="CHEBI:43474"/>
        <dbReference type="ChEBI" id="CHEBI:58702"/>
        <dbReference type="ChEBI" id="CHEBI:456215"/>
        <dbReference type="EC" id="2.7.9.2"/>
    </reaction>
</comment>
<dbReference type="InterPro" id="IPR036637">
    <property type="entry name" value="Phosphohistidine_dom_sf"/>
</dbReference>
<dbReference type="Gene3D" id="3.30.1490.20">
    <property type="entry name" value="ATP-grasp fold, A domain"/>
    <property type="match status" value="1"/>
</dbReference>
<dbReference type="GO" id="GO:0006094">
    <property type="term" value="P:gluconeogenesis"/>
    <property type="evidence" value="ECO:0007669"/>
    <property type="project" value="UniProtKB-UniPathway"/>
</dbReference>
<dbReference type="EC" id="2.7.9.2" evidence="5"/>
<gene>
    <name evidence="17" type="ORF">ENV52_04275</name>
</gene>
<protein>
    <recommendedName>
        <fullName evidence="6">Phosphoenolpyruvate synthase</fullName>
        <ecNumber evidence="5">2.7.9.2</ecNumber>
    </recommendedName>
    <alternativeName>
        <fullName evidence="13">Pyruvate, water dikinase</fullName>
    </alternativeName>
</protein>
<feature type="domain" description="Pyruvate phosphate dikinase AMP/ATP-binding" evidence="16">
    <location>
        <begin position="135"/>
        <end position="425"/>
    </location>
</feature>
<dbReference type="SUPFAM" id="SSF52009">
    <property type="entry name" value="Phosphohistidine domain"/>
    <property type="match status" value="1"/>
</dbReference>
<dbReference type="Gene3D" id="3.30.470.20">
    <property type="entry name" value="ATP-grasp fold, B domain"/>
    <property type="match status" value="1"/>
</dbReference>
<evidence type="ECO:0000259" key="16">
    <source>
        <dbReference type="Pfam" id="PF01326"/>
    </source>
</evidence>
<keyword evidence="11" id="KW-0067">ATP-binding</keyword>
<evidence type="ECO:0000256" key="6">
    <source>
        <dbReference type="ARBA" id="ARBA00021623"/>
    </source>
</evidence>
<dbReference type="UniPathway" id="UPA00138"/>
<dbReference type="Pfam" id="PF01326">
    <property type="entry name" value="PPDK_N"/>
    <property type="match status" value="1"/>
</dbReference>
<reference evidence="17" key="1">
    <citation type="journal article" date="2020" name="mSystems">
        <title>Genome- and Community-Level Interaction Insights into Carbon Utilization and Element Cycling Functions of Hydrothermarchaeota in Hydrothermal Sediment.</title>
        <authorList>
            <person name="Zhou Z."/>
            <person name="Liu Y."/>
            <person name="Xu W."/>
            <person name="Pan J."/>
            <person name="Luo Z.H."/>
            <person name="Li M."/>
        </authorList>
    </citation>
    <scope>NUCLEOTIDE SEQUENCE [LARGE SCALE GENOMIC DNA]</scope>
    <source>
        <strain evidence="17">SpSt-767</strain>
    </source>
</reference>
<keyword evidence="12" id="KW-0460">Magnesium</keyword>
<dbReference type="InterPro" id="IPR002192">
    <property type="entry name" value="PPDK_AMP/ATP-bd"/>
</dbReference>
<evidence type="ECO:0000256" key="3">
    <source>
        <dbReference type="ARBA" id="ARBA00004742"/>
    </source>
</evidence>
<keyword evidence="8" id="KW-0479">Metal-binding</keyword>
<sequence>MANWLKPFKKLWEGIRGSRTAEATPFPEIFEQFQTLLQDHQRVMELIADLGEKSGGEYIFDRKYLVDITNDLHTLLLHLVNSLNLIAGKRYMDLYATLDRVFLPLEAELRGRLSLSEEMPLAVPLSALPLDHPELTGGKANALGRVIQSLKLPVPPGFVITTRANRKFLEVNHLEERIHSWLESWAAGEADEAQTARQIQYSILAGLVPREVLNEIKHYTAREGVFWAVRSSAYGEDGELTFAGLHETRLNVPTPKIPSAYKEVLASLYSPAALSYRAKMGLVGEEAAMAVLCQETIPSRAAGVIHTLDLSDPGANCLVIYACLGWGRTVVGGEAADRYVVEKDPPHRIKSIDVAAKETMAVPAPGGGEEEKPVPPDLQKQPTLEFEAIDTLVKWALSLERYFKRPQEIEWAQAEDGSLWLLQSRYMIIPRIEIPRQEDISRATSRYPILIQGRGTVAHAGVGAGPVFQVYSDVSLNRFPEGAVLVIRYTAPWLTPIVPKAAAIIAERGSAAGHLATIAREFRVPTLVGVEGACDLLRDGRKVTVDTKQRIIYEGRVKELLQYELVQTPAFEEAPEFRQLRRVLKRIAPLNLIDPHAPDFTPQGCQSVHDIIRFIHEKAVEELMDLPKFMKRFKGIKVWNLTSEVPIGLKILDLGGGIDASAQGNKVVAEQITSLPLKALWEGVSAPGVWSTEPIPVDFKGMMSSLTKTWADTPGSSTQYAGFNLAVISDIYMNLHLRLGYHLNLIDARMHPEPQHNHIYFRFVGGVTDMTRRSRRAHLLAQILSKYQFKVDVKGDLVVARILHLPREEMRERLEVLGELIGFTRQLDIQLKTDDDIPAFLETFFEQHSPADKSTSL</sequence>
<dbReference type="InterPro" id="IPR013815">
    <property type="entry name" value="ATP_grasp_subdomain_1"/>
</dbReference>
<dbReference type="PANTHER" id="PTHR43030">
    <property type="entry name" value="PHOSPHOENOLPYRUVATE SYNTHASE"/>
    <property type="match status" value="1"/>
</dbReference>
<keyword evidence="7" id="KW-0808">Transferase</keyword>
<evidence type="ECO:0000259" key="15">
    <source>
        <dbReference type="Pfam" id="PF00391"/>
    </source>
</evidence>
<evidence type="ECO:0000256" key="10">
    <source>
        <dbReference type="ARBA" id="ARBA00022777"/>
    </source>
</evidence>
<comment type="cofactor">
    <cofactor evidence="1">
        <name>Mg(2+)</name>
        <dbReference type="ChEBI" id="CHEBI:18420"/>
    </cofactor>
</comment>
<evidence type="ECO:0000256" key="4">
    <source>
        <dbReference type="ARBA" id="ARBA00007837"/>
    </source>
</evidence>
<evidence type="ECO:0000256" key="1">
    <source>
        <dbReference type="ARBA" id="ARBA00001946"/>
    </source>
</evidence>
<dbReference type="Gene3D" id="3.50.30.10">
    <property type="entry name" value="Phosphohistidine domain"/>
    <property type="match status" value="1"/>
</dbReference>
<dbReference type="AlphaFoldDB" id="A0A7V6DP86"/>